<keyword evidence="3" id="KW-1185">Reference proteome</keyword>
<dbReference type="InterPro" id="IPR016181">
    <property type="entry name" value="Acyl_CoA_acyltransferase"/>
</dbReference>
<protein>
    <recommendedName>
        <fullName evidence="1">N-acetyltransferase domain-containing protein</fullName>
    </recommendedName>
</protein>
<dbReference type="InterPro" id="IPR056483">
    <property type="entry name" value="Hisat_C"/>
</dbReference>
<name>A0AAN8JYS7_PATCE</name>
<feature type="domain" description="N-acetyltransferase" evidence="1">
    <location>
        <begin position="5"/>
        <end position="141"/>
    </location>
</feature>
<dbReference type="PANTHER" id="PTHR47403">
    <property type="entry name" value="LOC100145250 PROTEIN"/>
    <property type="match status" value="1"/>
</dbReference>
<comment type="caution">
    <text evidence="2">The sequence shown here is derived from an EMBL/GenBank/DDBJ whole genome shotgun (WGS) entry which is preliminary data.</text>
</comment>
<dbReference type="EMBL" id="JAZGQO010000007">
    <property type="protein sequence ID" value="KAK6183168.1"/>
    <property type="molecule type" value="Genomic_DNA"/>
</dbReference>
<evidence type="ECO:0000313" key="3">
    <source>
        <dbReference type="Proteomes" id="UP001347796"/>
    </source>
</evidence>
<dbReference type="Proteomes" id="UP001347796">
    <property type="component" value="Unassembled WGS sequence"/>
</dbReference>
<organism evidence="2 3">
    <name type="scientific">Patella caerulea</name>
    <name type="common">Rayed Mediterranean limpet</name>
    <dbReference type="NCBI Taxonomy" id="87958"/>
    <lineage>
        <taxon>Eukaryota</taxon>
        <taxon>Metazoa</taxon>
        <taxon>Spiralia</taxon>
        <taxon>Lophotrochozoa</taxon>
        <taxon>Mollusca</taxon>
        <taxon>Gastropoda</taxon>
        <taxon>Patellogastropoda</taxon>
        <taxon>Patelloidea</taxon>
        <taxon>Patellidae</taxon>
        <taxon>Patella</taxon>
    </lineage>
</organism>
<dbReference type="SUPFAM" id="SSF55729">
    <property type="entry name" value="Acyl-CoA N-acyltransferases (Nat)"/>
    <property type="match status" value="1"/>
</dbReference>
<reference evidence="2 3" key="1">
    <citation type="submission" date="2024-01" db="EMBL/GenBank/DDBJ databases">
        <title>The genome of the rayed Mediterranean limpet Patella caerulea (Linnaeus, 1758).</title>
        <authorList>
            <person name="Anh-Thu Weber A."/>
            <person name="Halstead-Nussloch G."/>
        </authorList>
    </citation>
    <scope>NUCLEOTIDE SEQUENCE [LARGE SCALE GENOMIC DNA]</scope>
    <source>
        <strain evidence="2">AATW-2023a</strain>
        <tissue evidence="2">Whole specimen</tissue>
    </source>
</reference>
<evidence type="ECO:0000313" key="2">
    <source>
        <dbReference type="EMBL" id="KAK6183168.1"/>
    </source>
</evidence>
<proteinExistence type="predicted"/>
<dbReference type="PANTHER" id="PTHR47403:SF6">
    <property type="entry name" value="N-ACETYLTRANSFERASE DOMAIN-CONTAINING PROTEIN"/>
    <property type="match status" value="1"/>
</dbReference>
<dbReference type="GO" id="GO:0016747">
    <property type="term" value="F:acyltransferase activity, transferring groups other than amino-acyl groups"/>
    <property type="evidence" value="ECO:0007669"/>
    <property type="project" value="InterPro"/>
</dbReference>
<evidence type="ECO:0000259" key="1">
    <source>
        <dbReference type="PROSITE" id="PS51186"/>
    </source>
</evidence>
<dbReference type="PROSITE" id="PS51186">
    <property type="entry name" value="GNAT"/>
    <property type="match status" value="1"/>
</dbReference>
<dbReference type="Gene3D" id="3.40.630.30">
    <property type="match status" value="1"/>
</dbReference>
<dbReference type="AlphaFoldDB" id="A0AAN8JYS7"/>
<dbReference type="Pfam" id="PF24066">
    <property type="entry name" value="Hisat_C"/>
    <property type="match status" value="1"/>
</dbReference>
<sequence length="312" mass="36152">MTDRLVIRRATLEDYQGVMDIGDIYEGRDYLPAMYEKYIKWFNCRVAEKNGEIVGFNGERLVDGGMTLCTVAARVKEAYQGQGVLAAILKDIYEFYQDKESVKYEAIATGNVNMGVNGDKIRRRFTQILQMVHVEIIGEVTDFKPNTMESDETKVQELTSEDLKEIFQSKDSCSRLFPGERIVPNWYPYRLLPENIPLMIDGSKFWGTKCSDQSKYTTLTVTEFYNLRERIVLKICVYGNDIIDIKRHFVKHIQNLRHLIKLRTCSLIMIQLIHSLDCQDAKTILSVFEKCGLTINSDFPTNTLFIFEREIK</sequence>
<accession>A0AAN8JYS7</accession>
<gene>
    <name evidence="2" type="ORF">SNE40_010697</name>
</gene>
<dbReference type="InterPro" id="IPR000182">
    <property type="entry name" value="GNAT_dom"/>
</dbReference>